<evidence type="ECO:0000259" key="3">
    <source>
        <dbReference type="Pfam" id="PF14338"/>
    </source>
</evidence>
<dbReference type="PANTHER" id="PTHR30015">
    <property type="entry name" value="MRR RESTRICTION SYSTEM PROTEIN"/>
    <property type="match status" value="1"/>
</dbReference>
<evidence type="ECO:0000313" key="5">
    <source>
        <dbReference type="Proteomes" id="UP000032266"/>
    </source>
</evidence>
<keyword evidence="4" id="KW-0378">Hydrolase</keyword>
<dbReference type="STRING" id="1445510.YC6258_00374"/>
<reference evidence="4 5" key="1">
    <citation type="submission" date="2014-01" db="EMBL/GenBank/DDBJ databases">
        <title>Full genme sequencing of cellulolytic bacterium Gynuella sunshinyii YC6258T gen. nov., sp. nov.</title>
        <authorList>
            <person name="Khan H."/>
            <person name="Chung E.J."/>
            <person name="Chung Y.R."/>
        </authorList>
    </citation>
    <scope>NUCLEOTIDE SEQUENCE [LARGE SCALE GENOMIC DNA]</scope>
    <source>
        <strain evidence="4 5">YC6258</strain>
    </source>
</reference>
<dbReference type="Pfam" id="PF14338">
    <property type="entry name" value="Mrr_N"/>
    <property type="match status" value="1"/>
</dbReference>
<dbReference type="PANTHER" id="PTHR30015:SF7">
    <property type="entry name" value="TYPE IV METHYL-DIRECTED RESTRICTION ENZYME ECOKMRR"/>
    <property type="match status" value="1"/>
</dbReference>
<dbReference type="InterPro" id="IPR007560">
    <property type="entry name" value="Restrct_endonuc_IV_Mrr"/>
</dbReference>
<accession>A0A0C5VQ67</accession>
<dbReference type="REBASE" id="106428">
    <property type="entry name" value="Gsu6258MrrP"/>
</dbReference>
<keyword evidence="5" id="KW-1185">Reference proteome</keyword>
<dbReference type="HOGENOM" id="CLU_063822_2_0_6"/>
<dbReference type="GO" id="GO:0009307">
    <property type="term" value="P:DNA restriction-modification system"/>
    <property type="evidence" value="ECO:0007669"/>
    <property type="project" value="InterPro"/>
</dbReference>
<dbReference type="Proteomes" id="UP000032266">
    <property type="component" value="Chromosome"/>
</dbReference>
<feature type="region of interest" description="Disordered" evidence="1">
    <location>
        <begin position="130"/>
        <end position="152"/>
    </location>
</feature>
<name>A0A0C5VQ67_9GAMM</name>
<evidence type="ECO:0000313" key="4">
    <source>
        <dbReference type="EMBL" id="AJQ92424.1"/>
    </source>
</evidence>
<dbReference type="KEGG" id="gsn:YC6258_00374"/>
<dbReference type="AlphaFoldDB" id="A0A0C5VQ67"/>
<dbReference type="InterPro" id="IPR011856">
    <property type="entry name" value="tRNA_endonuc-like_dom_sf"/>
</dbReference>
<dbReference type="Pfam" id="PF04471">
    <property type="entry name" value="Mrr_cat"/>
    <property type="match status" value="1"/>
</dbReference>
<dbReference type="InterPro" id="IPR011335">
    <property type="entry name" value="Restrct_endonuc-II-like"/>
</dbReference>
<protein>
    <submittedName>
        <fullName evidence="4">Restriction endonuclease</fullName>
    </submittedName>
</protein>
<dbReference type="SUPFAM" id="SSF52980">
    <property type="entry name" value="Restriction endonuclease-like"/>
    <property type="match status" value="1"/>
</dbReference>
<feature type="domain" description="Restriction system protein Mrr-like N-terminal" evidence="3">
    <location>
        <begin position="24"/>
        <end position="108"/>
    </location>
</feature>
<dbReference type="PATRIC" id="fig|1445510.3.peg.363"/>
<organism evidence="4 5">
    <name type="scientific">Gynuella sunshinyii YC6258</name>
    <dbReference type="NCBI Taxonomy" id="1445510"/>
    <lineage>
        <taxon>Bacteria</taxon>
        <taxon>Pseudomonadati</taxon>
        <taxon>Pseudomonadota</taxon>
        <taxon>Gammaproteobacteria</taxon>
        <taxon>Oceanospirillales</taxon>
        <taxon>Saccharospirillaceae</taxon>
        <taxon>Gynuella</taxon>
    </lineage>
</organism>
<keyword evidence="4" id="KW-0255">Endonuclease</keyword>
<evidence type="ECO:0000259" key="2">
    <source>
        <dbReference type="Pfam" id="PF04471"/>
    </source>
</evidence>
<dbReference type="EMBL" id="CP007142">
    <property type="protein sequence ID" value="AJQ92424.1"/>
    <property type="molecule type" value="Genomic_DNA"/>
</dbReference>
<dbReference type="GO" id="GO:0015666">
    <property type="term" value="F:restriction endodeoxyribonuclease activity"/>
    <property type="evidence" value="ECO:0007669"/>
    <property type="project" value="TreeGrafter"/>
</dbReference>
<keyword evidence="4" id="KW-0540">Nuclease</keyword>
<feature type="domain" description="Restriction endonuclease type IV Mrr" evidence="2">
    <location>
        <begin position="179"/>
        <end position="296"/>
    </location>
</feature>
<dbReference type="Gene3D" id="3.40.1350.10">
    <property type="match status" value="1"/>
</dbReference>
<sequence>MLPDACKKPHWLPDTARPTMIPDFQSCMRPLLNTLTDGRVYTFNEAFEQVCRHFHLTDAERAEKLPSGKQSVVRNRVYWARTYMVKAGLIAAPGRSEIQITERGKTALIQSPDRINVKFLKQFPEFVDFHSGKPKPGQEQSGGADNETDTDPTERLEQAYQEINQELIDDVLNTVVGRSPQFLERLVVELMQAMGYGGWSRESGQTTQYSADGGIDGIINEDLLGLDTIYLQAKRYTATSVQRPEIDAFIGALTRRGARKGVFITTSRFSRGALEAVAGLNLSVVLIDGQQLATLMIQHNLGVTVKQSYQIKTIDTDFFSDD</sequence>
<evidence type="ECO:0000256" key="1">
    <source>
        <dbReference type="SAM" id="MobiDB-lite"/>
    </source>
</evidence>
<dbReference type="InterPro" id="IPR025745">
    <property type="entry name" value="Mrr-like_N_dom"/>
</dbReference>
<dbReference type="GO" id="GO:0003677">
    <property type="term" value="F:DNA binding"/>
    <property type="evidence" value="ECO:0007669"/>
    <property type="project" value="InterPro"/>
</dbReference>
<dbReference type="InterPro" id="IPR052906">
    <property type="entry name" value="Type_IV_Methyl-Rstrct_Enzyme"/>
</dbReference>
<proteinExistence type="predicted"/>
<gene>
    <name evidence="4" type="ORF">YC6258_00374</name>
</gene>